<keyword evidence="7" id="KW-1185">Reference proteome</keyword>
<sequence>MTDTRFNRAILFFSFFILQLFQNIFAQQVTVSGKIAGADPMSPPIVRLCNFKDSTLVKAAISDSLGNFEIELSKTGTFLIIIDQIDYQKFVSPGFEIDSSSSRIELPEISLHSPVTNLDDVVITVKKPFIERKIDRVIVNPDALVGSTGTTVLELLEKAPGITVDFNGNISLKGKSGVQVFIDNKPTYMSQEDLAGYLRSLPSNSVASIEIMTNPPARYDASGNAGIINIVLKKLKEKGFNGGITLSYGQGRYLRSNNSFNFNYRVNKINLFSTLGWSQNNSYQDLDINRYYFTPDNQPTSSFLQNSYIKREHGGRSAKIGMDWYMSQKSTFGVVFSGFYNPSYTTHDNTARILAADNSVSALVSAYSTSSNLWYNGSANMNYTLKIDSLGKELSVNADYIRYASDHEQTLDNKVKSTDGTQISALNLSSSLPVDMDIKTAKIDYINPLKKNNRLEFGIKTAWVSTDNTADFYDVVNNTKTPNYTFSNRFLYKEKNHAAYANYAQEWGKFGMQLGLRFESIQMQGHQLGNPMVSDSSFTRMYNSLFPTAYFSYTPDSLKKHQFNLSFGRRIDYPNYQDMNPFTYPMDAYTYYAGNPYLKPTFSYNFDITYSYKNIVSVTVDYSLVHNLINETNEQVNNIYYSRPGNYGNQTAYGISASGEFNLTAWWNVQYYSECKNIGYNTTIYNQPLVESRWYWYIGPAFRFTITPKFSADLAGSYQTRILSGQFLTIPVGSIRVGFAYKILKEQGSVKLNLSDVFHTTQPGGDIRNIANSKANWLSKLDTRVLTISFSYRFSKGKALNARQSGASDSEKQRVNAN</sequence>
<dbReference type="EMBL" id="VLPL01000001">
    <property type="protein sequence ID" value="TSJ47850.1"/>
    <property type="molecule type" value="Genomic_DNA"/>
</dbReference>
<organism evidence="6 7">
    <name type="scientific">Fluviicola chungangensis</name>
    <dbReference type="NCBI Taxonomy" id="2597671"/>
    <lineage>
        <taxon>Bacteria</taxon>
        <taxon>Pseudomonadati</taxon>
        <taxon>Bacteroidota</taxon>
        <taxon>Flavobacteriia</taxon>
        <taxon>Flavobacteriales</taxon>
        <taxon>Crocinitomicaceae</taxon>
        <taxon>Fluviicola</taxon>
    </lineage>
</organism>
<evidence type="ECO:0000256" key="1">
    <source>
        <dbReference type="ARBA" id="ARBA00004442"/>
    </source>
</evidence>
<keyword evidence="3" id="KW-0998">Cell outer membrane</keyword>
<evidence type="ECO:0000313" key="6">
    <source>
        <dbReference type="EMBL" id="TSJ47850.1"/>
    </source>
</evidence>
<name>A0A556N6V1_9FLAO</name>
<evidence type="ECO:0000259" key="5">
    <source>
        <dbReference type="Pfam" id="PF14905"/>
    </source>
</evidence>
<dbReference type="InterPro" id="IPR036942">
    <property type="entry name" value="Beta-barrel_TonB_sf"/>
</dbReference>
<dbReference type="Gene3D" id="2.170.130.10">
    <property type="entry name" value="TonB-dependent receptor, plug domain"/>
    <property type="match status" value="1"/>
</dbReference>
<dbReference type="Pfam" id="PF14905">
    <property type="entry name" value="OMP_b-brl_3"/>
    <property type="match status" value="1"/>
</dbReference>
<gene>
    <name evidence="6" type="ORF">FO442_01610</name>
</gene>
<evidence type="ECO:0000313" key="7">
    <source>
        <dbReference type="Proteomes" id="UP000316008"/>
    </source>
</evidence>
<evidence type="ECO:0000256" key="2">
    <source>
        <dbReference type="ARBA" id="ARBA00023136"/>
    </source>
</evidence>
<evidence type="ECO:0000259" key="4">
    <source>
        <dbReference type="Pfam" id="PF07715"/>
    </source>
</evidence>
<dbReference type="InterPro" id="IPR037066">
    <property type="entry name" value="Plug_dom_sf"/>
</dbReference>
<dbReference type="SUPFAM" id="SSF56935">
    <property type="entry name" value="Porins"/>
    <property type="match status" value="1"/>
</dbReference>
<dbReference type="Gene3D" id="2.40.170.20">
    <property type="entry name" value="TonB-dependent receptor, beta-barrel domain"/>
    <property type="match status" value="1"/>
</dbReference>
<dbReference type="GO" id="GO:0009279">
    <property type="term" value="C:cell outer membrane"/>
    <property type="evidence" value="ECO:0007669"/>
    <property type="project" value="UniProtKB-SubCell"/>
</dbReference>
<feature type="domain" description="TonB-dependent receptor plug" evidence="4">
    <location>
        <begin position="139"/>
        <end position="226"/>
    </location>
</feature>
<keyword evidence="2" id="KW-0472">Membrane</keyword>
<protein>
    <submittedName>
        <fullName evidence="6">TonB-dependent receptor</fullName>
    </submittedName>
</protein>
<comment type="subcellular location">
    <subcellularLocation>
        <location evidence="1">Cell outer membrane</location>
    </subcellularLocation>
</comment>
<dbReference type="AlphaFoldDB" id="A0A556N6V1"/>
<dbReference type="InterPro" id="IPR041700">
    <property type="entry name" value="OMP_b-brl_3"/>
</dbReference>
<comment type="caution">
    <text evidence="6">The sequence shown here is derived from an EMBL/GenBank/DDBJ whole genome shotgun (WGS) entry which is preliminary data.</text>
</comment>
<dbReference type="OrthoDB" id="8764943at2"/>
<feature type="domain" description="Outer membrane protein beta-barrel" evidence="5">
    <location>
        <begin position="386"/>
        <end position="792"/>
    </location>
</feature>
<accession>A0A556N6V1</accession>
<proteinExistence type="predicted"/>
<reference evidence="6 7" key="1">
    <citation type="submission" date="2019-07" db="EMBL/GenBank/DDBJ databases">
        <authorList>
            <person name="Huq M.A."/>
        </authorList>
    </citation>
    <scope>NUCLEOTIDE SEQUENCE [LARGE SCALE GENOMIC DNA]</scope>
    <source>
        <strain evidence="6 7">MAH-3</strain>
    </source>
</reference>
<evidence type="ECO:0000256" key="3">
    <source>
        <dbReference type="ARBA" id="ARBA00023237"/>
    </source>
</evidence>
<dbReference type="RefSeq" id="WP_144331385.1">
    <property type="nucleotide sequence ID" value="NZ_VLPL01000001.1"/>
</dbReference>
<dbReference type="Pfam" id="PF07715">
    <property type="entry name" value="Plug"/>
    <property type="match status" value="1"/>
</dbReference>
<dbReference type="Proteomes" id="UP000316008">
    <property type="component" value="Unassembled WGS sequence"/>
</dbReference>
<dbReference type="InterPro" id="IPR012910">
    <property type="entry name" value="Plug_dom"/>
</dbReference>
<keyword evidence="6" id="KW-0675">Receptor</keyword>